<dbReference type="PANTHER" id="PTHR11451">
    <property type="entry name" value="THREONINE-TRNA LIGASE"/>
    <property type="match status" value="1"/>
</dbReference>
<keyword evidence="1" id="KW-0648">Protein biosynthesis</keyword>
<dbReference type="AlphaFoldDB" id="A0A8T0INC7"/>
<sequence>MFAILLEHYAGKWPFWLSPRQCIVCPVSEKFTQYAIEVRDAINAAGYYCEADVSDRKLQKKIREAQLAQFNYILVVGEDETTKKQVSLYLFSADFFYFIMIYKII</sequence>
<reference evidence="3" key="1">
    <citation type="submission" date="2020-06" db="EMBL/GenBank/DDBJ databases">
        <title>WGS assembly of Ceratodon purpureus strain R40.</title>
        <authorList>
            <person name="Carey S.B."/>
            <person name="Jenkins J."/>
            <person name="Shu S."/>
            <person name="Lovell J.T."/>
            <person name="Sreedasyam A."/>
            <person name="Maumus F."/>
            <person name="Tiley G.P."/>
            <person name="Fernandez-Pozo N."/>
            <person name="Barry K."/>
            <person name="Chen C."/>
            <person name="Wang M."/>
            <person name="Lipzen A."/>
            <person name="Daum C."/>
            <person name="Saski C.A."/>
            <person name="Payton A.C."/>
            <person name="Mcbreen J.C."/>
            <person name="Conrad R.E."/>
            <person name="Kollar L.M."/>
            <person name="Olsson S."/>
            <person name="Huttunen S."/>
            <person name="Landis J.B."/>
            <person name="Wickett N.J."/>
            <person name="Johnson M.G."/>
            <person name="Rensing S.A."/>
            <person name="Grimwood J."/>
            <person name="Schmutz J."/>
            <person name="Mcdaniel S.F."/>
        </authorList>
    </citation>
    <scope>NUCLEOTIDE SEQUENCE</scope>
    <source>
        <strain evidence="3">R40</strain>
    </source>
</reference>
<organism evidence="3 4">
    <name type="scientific">Ceratodon purpureus</name>
    <name type="common">Fire moss</name>
    <name type="synonym">Dicranum purpureum</name>
    <dbReference type="NCBI Taxonomy" id="3225"/>
    <lineage>
        <taxon>Eukaryota</taxon>
        <taxon>Viridiplantae</taxon>
        <taxon>Streptophyta</taxon>
        <taxon>Embryophyta</taxon>
        <taxon>Bryophyta</taxon>
        <taxon>Bryophytina</taxon>
        <taxon>Bryopsida</taxon>
        <taxon>Dicranidae</taxon>
        <taxon>Pseudoditrichales</taxon>
        <taxon>Ditrichaceae</taxon>
        <taxon>Ceratodon</taxon>
    </lineage>
</organism>
<accession>A0A8T0INC7</accession>
<proteinExistence type="predicted"/>
<dbReference type="Pfam" id="PF03129">
    <property type="entry name" value="HGTP_anticodon"/>
    <property type="match status" value="1"/>
</dbReference>
<evidence type="ECO:0000256" key="1">
    <source>
        <dbReference type="ARBA" id="ARBA00022917"/>
    </source>
</evidence>
<dbReference type="Proteomes" id="UP000822688">
    <property type="component" value="Chromosome 3"/>
</dbReference>
<evidence type="ECO:0000259" key="2">
    <source>
        <dbReference type="Pfam" id="PF03129"/>
    </source>
</evidence>
<keyword evidence="4" id="KW-1185">Reference proteome</keyword>
<protein>
    <recommendedName>
        <fullName evidence="2">Anticodon-binding domain-containing protein</fullName>
    </recommendedName>
</protein>
<dbReference type="InterPro" id="IPR004154">
    <property type="entry name" value="Anticodon-bd"/>
</dbReference>
<dbReference type="GO" id="GO:0006435">
    <property type="term" value="P:threonyl-tRNA aminoacylation"/>
    <property type="evidence" value="ECO:0007669"/>
    <property type="project" value="TreeGrafter"/>
</dbReference>
<name>A0A8T0INC7_CERPU</name>
<dbReference type="GO" id="GO:0005739">
    <property type="term" value="C:mitochondrion"/>
    <property type="evidence" value="ECO:0007669"/>
    <property type="project" value="TreeGrafter"/>
</dbReference>
<dbReference type="InterPro" id="IPR036621">
    <property type="entry name" value="Anticodon-bd_dom_sf"/>
</dbReference>
<dbReference type="Gene3D" id="3.40.50.800">
    <property type="entry name" value="Anticodon-binding domain"/>
    <property type="match status" value="1"/>
</dbReference>
<dbReference type="GO" id="GO:0004829">
    <property type="term" value="F:threonine-tRNA ligase activity"/>
    <property type="evidence" value="ECO:0007669"/>
    <property type="project" value="TreeGrafter"/>
</dbReference>
<dbReference type="GO" id="GO:0009507">
    <property type="term" value="C:chloroplast"/>
    <property type="evidence" value="ECO:0007669"/>
    <property type="project" value="TreeGrafter"/>
</dbReference>
<dbReference type="PANTHER" id="PTHR11451:SF46">
    <property type="entry name" value="THREONINE--TRNA LIGASE"/>
    <property type="match status" value="1"/>
</dbReference>
<evidence type="ECO:0000313" key="3">
    <source>
        <dbReference type="EMBL" id="KAG0585264.1"/>
    </source>
</evidence>
<feature type="domain" description="Anticodon-binding" evidence="2">
    <location>
        <begin position="21"/>
        <end position="88"/>
    </location>
</feature>
<dbReference type="SUPFAM" id="SSF52954">
    <property type="entry name" value="Class II aaRS ABD-related"/>
    <property type="match status" value="1"/>
</dbReference>
<evidence type="ECO:0000313" key="4">
    <source>
        <dbReference type="Proteomes" id="UP000822688"/>
    </source>
</evidence>
<dbReference type="EMBL" id="CM026423">
    <property type="protein sequence ID" value="KAG0585264.1"/>
    <property type="molecule type" value="Genomic_DNA"/>
</dbReference>
<comment type="caution">
    <text evidence="3">The sequence shown here is derived from an EMBL/GenBank/DDBJ whole genome shotgun (WGS) entry which is preliminary data.</text>
</comment>
<gene>
    <name evidence="3" type="ORF">KC19_3G271500</name>
</gene>